<keyword evidence="2" id="KW-1185">Reference proteome</keyword>
<name>N1MJC3_9SPHN</name>
<dbReference type="Proteomes" id="UP000013201">
    <property type="component" value="Unassembled WGS sequence"/>
</dbReference>
<evidence type="ECO:0000313" key="1">
    <source>
        <dbReference type="EMBL" id="CCW17310.1"/>
    </source>
</evidence>
<protein>
    <submittedName>
        <fullName evidence="1">Uncharacterized protein</fullName>
    </submittedName>
</protein>
<accession>N1MJC3</accession>
<organism evidence="1 2">
    <name type="scientific">Sphingobium indicum BiD32</name>
    <dbReference type="NCBI Taxonomy" id="1301087"/>
    <lineage>
        <taxon>Bacteria</taxon>
        <taxon>Pseudomonadati</taxon>
        <taxon>Pseudomonadota</taxon>
        <taxon>Alphaproteobacteria</taxon>
        <taxon>Sphingomonadales</taxon>
        <taxon>Sphingomonadaceae</taxon>
        <taxon>Sphingobium</taxon>
    </lineage>
</organism>
<proteinExistence type="predicted"/>
<gene>
    <name evidence="1" type="ORF">EBBID32_16490</name>
</gene>
<sequence length="60" mass="6937">MRRAAPAARIHHCDTNFVTLGRWLNCIYHLERLCSGRIRSLIRLLPPTIARGIEISFVHN</sequence>
<dbReference type="AlphaFoldDB" id="N1MJC3"/>
<evidence type="ECO:0000313" key="2">
    <source>
        <dbReference type="Proteomes" id="UP000013201"/>
    </source>
</evidence>
<reference evidence="1 2" key="1">
    <citation type="submission" date="2013-03" db="EMBL/GenBank/DDBJ databases">
        <authorList>
            <person name="Le V."/>
        </authorList>
    </citation>
    <scope>NUCLEOTIDE SEQUENCE [LARGE SCALE GENOMIC DNA]</scope>
    <source>
        <strain evidence="1 2">BiD32</strain>
    </source>
</reference>
<reference evidence="2" key="2">
    <citation type="submission" date="2013-04" db="EMBL/GenBank/DDBJ databases">
        <title>Bisphenol A degrading Sphingobium sp. strain BiD32.</title>
        <authorList>
            <person name="Nielsen J.L."/>
            <person name="Zhou N.A."/>
            <person name="Kjeldal H."/>
        </authorList>
    </citation>
    <scope>NUCLEOTIDE SEQUENCE [LARGE SCALE GENOMIC DNA]</scope>
    <source>
        <strain evidence="2">BiD32</strain>
    </source>
</reference>
<comment type="caution">
    <text evidence="1">The sequence shown here is derived from an EMBL/GenBank/DDBJ whole genome shotgun (WGS) entry which is preliminary data.</text>
</comment>
<dbReference type="EMBL" id="CAVK010000072">
    <property type="protein sequence ID" value="CCW17310.1"/>
    <property type="molecule type" value="Genomic_DNA"/>
</dbReference>